<sequence length="99" mass="10849">MSNGPMDPMDPLNMHMSNGHFTCPLDPMDIDMSSGHLILSIGSNGQAYVQWTFGSAVNKTGGPLVRNCLRSEILLSDAVASYVNRSYEQCSEECPYECN</sequence>
<gene>
    <name evidence="1" type="ORF">PACLA_8A046611</name>
</gene>
<dbReference type="Proteomes" id="UP001152795">
    <property type="component" value="Unassembled WGS sequence"/>
</dbReference>
<proteinExistence type="predicted"/>
<evidence type="ECO:0000313" key="1">
    <source>
        <dbReference type="EMBL" id="CAB3980862.1"/>
    </source>
</evidence>
<reference evidence="1" key="1">
    <citation type="submission" date="2020-04" db="EMBL/GenBank/DDBJ databases">
        <authorList>
            <person name="Alioto T."/>
            <person name="Alioto T."/>
            <person name="Gomez Garrido J."/>
        </authorList>
    </citation>
    <scope>NUCLEOTIDE SEQUENCE</scope>
    <source>
        <strain evidence="1">A484AB</strain>
    </source>
</reference>
<dbReference type="EMBL" id="CACRXK020000331">
    <property type="protein sequence ID" value="CAB3980862.1"/>
    <property type="molecule type" value="Genomic_DNA"/>
</dbReference>
<comment type="caution">
    <text evidence="1">The sequence shown here is derived from an EMBL/GenBank/DDBJ whole genome shotgun (WGS) entry which is preliminary data.</text>
</comment>
<keyword evidence="2" id="KW-1185">Reference proteome</keyword>
<protein>
    <submittedName>
        <fullName evidence="1">Uncharacterized protein</fullName>
    </submittedName>
</protein>
<name>A0A7D9DAY1_PARCT</name>
<accession>A0A7D9DAY1</accession>
<dbReference type="AlphaFoldDB" id="A0A7D9DAY1"/>
<organism evidence="1 2">
    <name type="scientific">Paramuricea clavata</name>
    <name type="common">Red gorgonian</name>
    <name type="synonym">Violescent sea-whip</name>
    <dbReference type="NCBI Taxonomy" id="317549"/>
    <lineage>
        <taxon>Eukaryota</taxon>
        <taxon>Metazoa</taxon>
        <taxon>Cnidaria</taxon>
        <taxon>Anthozoa</taxon>
        <taxon>Octocorallia</taxon>
        <taxon>Malacalcyonacea</taxon>
        <taxon>Plexauridae</taxon>
        <taxon>Paramuricea</taxon>
    </lineage>
</organism>
<evidence type="ECO:0000313" key="2">
    <source>
        <dbReference type="Proteomes" id="UP001152795"/>
    </source>
</evidence>